<evidence type="ECO:0000313" key="1">
    <source>
        <dbReference type="EMBL" id="OSX61545.1"/>
    </source>
</evidence>
<dbReference type="AlphaFoldDB" id="A0A1X6MYW2"/>
<keyword evidence="2" id="KW-1185">Reference proteome</keyword>
<dbReference type="RefSeq" id="XP_024338339.1">
    <property type="nucleotide sequence ID" value="XM_024476999.1"/>
</dbReference>
<gene>
    <name evidence="1" type="ORF">POSPLADRAFT_1034153</name>
</gene>
<dbReference type="EMBL" id="KZ110598">
    <property type="protein sequence ID" value="OSX61545.1"/>
    <property type="molecule type" value="Genomic_DNA"/>
</dbReference>
<sequence length="187" mass="21304">MAEEMIDNHSIVAAMFTRYDGTFHWSLALPGAGAGGQALKIHAIDPGQFWRFDVSDQDLIHSARFHILRCKTFLMGLRPRLGSRRTPTRTFTPAEVRDLLQEIPMATPVFELSSVQRFTCRVWFRQAIRVLIEKSMVYCPRIKDLEDELLGLATANAQNIFSGTVPCSYRISKTCSWVNKRFPPLTI</sequence>
<dbReference type="Proteomes" id="UP000194127">
    <property type="component" value="Unassembled WGS sequence"/>
</dbReference>
<organism evidence="1 2">
    <name type="scientific">Postia placenta MAD-698-R-SB12</name>
    <dbReference type="NCBI Taxonomy" id="670580"/>
    <lineage>
        <taxon>Eukaryota</taxon>
        <taxon>Fungi</taxon>
        <taxon>Dikarya</taxon>
        <taxon>Basidiomycota</taxon>
        <taxon>Agaricomycotina</taxon>
        <taxon>Agaricomycetes</taxon>
        <taxon>Polyporales</taxon>
        <taxon>Adustoporiaceae</taxon>
        <taxon>Rhodonia</taxon>
    </lineage>
</organism>
<proteinExistence type="predicted"/>
<reference evidence="1 2" key="1">
    <citation type="submission" date="2017-04" db="EMBL/GenBank/DDBJ databases">
        <title>Genome Sequence of the Model Brown-Rot Fungus Postia placenta SB12.</title>
        <authorList>
            <consortium name="DOE Joint Genome Institute"/>
            <person name="Gaskell J."/>
            <person name="Kersten P."/>
            <person name="Larrondo L.F."/>
            <person name="Canessa P."/>
            <person name="Martinez D."/>
            <person name="Hibbett D."/>
            <person name="Schmoll M."/>
            <person name="Kubicek C.P."/>
            <person name="Martinez A.T."/>
            <person name="Yadav J."/>
            <person name="Master E."/>
            <person name="Magnuson J.K."/>
            <person name="James T."/>
            <person name="Yaver D."/>
            <person name="Berka R."/>
            <person name="Labutti K."/>
            <person name="Lipzen A."/>
            <person name="Aerts A."/>
            <person name="Barry K."/>
            <person name="Henrissat B."/>
            <person name="Blanchette R."/>
            <person name="Grigoriev I."/>
            <person name="Cullen D."/>
        </authorList>
    </citation>
    <scope>NUCLEOTIDE SEQUENCE [LARGE SCALE GENOMIC DNA]</scope>
    <source>
        <strain evidence="1 2">MAD-698-R-SB12</strain>
    </source>
</reference>
<name>A0A1X6MYW2_9APHY</name>
<dbReference type="OrthoDB" id="3016366at2759"/>
<dbReference type="GeneID" id="36321949"/>
<protein>
    <submittedName>
        <fullName evidence="1">Uncharacterized protein</fullName>
    </submittedName>
</protein>
<accession>A0A1X6MYW2</accession>
<evidence type="ECO:0000313" key="2">
    <source>
        <dbReference type="Proteomes" id="UP000194127"/>
    </source>
</evidence>